<evidence type="ECO:0000313" key="7">
    <source>
        <dbReference type="EMBL" id="KOM31085.1"/>
    </source>
</evidence>
<protein>
    <submittedName>
        <fullName evidence="7">Uncharacterized protein</fullName>
    </submittedName>
</protein>
<evidence type="ECO:0000256" key="4">
    <source>
        <dbReference type="ARBA" id="ARBA00023239"/>
    </source>
</evidence>
<dbReference type="InterPro" id="IPR008949">
    <property type="entry name" value="Isoprenoid_synthase_dom_sf"/>
</dbReference>
<dbReference type="Pfam" id="PF01397">
    <property type="entry name" value="Terpene_synth"/>
    <property type="match status" value="1"/>
</dbReference>
<dbReference type="InterPro" id="IPR008930">
    <property type="entry name" value="Terpenoid_cyclase/PrenylTrfase"/>
</dbReference>
<keyword evidence="3" id="KW-0460">Magnesium</keyword>
<evidence type="ECO:0000259" key="6">
    <source>
        <dbReference type="Pfam" id="PF03936"/>
    </source>
</evidence>
<dbReference type="SFLD" id="SFLDG01014">
    <property type="entry name" value="Terpene_Cyclase_Like_1_N-term"/>
    <property type="match status" value="1"/>
</dbReference>
<gene>
    <name evidence="7" type="ORF">LR48_Vigan01g064000</name>
</gene>
<feature type="domain" description="Terpene synthase N-terminal" evidence="5">
    <location>
        <begin position="208"/>
        <end position="405"/>
    </location>
</feature>
<dbReference type="InterPro" id="IPR050148">
    <property type="entry name" value="Terpene_synthase-like"/>
</dbReference>
<proteinExistence type="predicted"/>
<dbReference type="SUPFAM" id="SSF48576">
    <property type="entry name" value="Terpenoid synthases"/>
    <property type="match status" value="2"/>
</dbReference>
<dbReference type="EMBL" id="CM003371">
    <property type="protein sequence ID" value="KOM31085.1"/>
    <property type="molecule type" value="Genomic_DNA"/>
</dbReference>
<dbReference type="GO" id="GO:0000287">
    <property type="term" value="F:magnesium ion binding"/>
    <property type="evidence" value="ECO:0007669"/>
    <property type="project" value="InterPro"/>
</dbReference>
<evidence type="ECO:0000313" key="8">
    <source>
        <dbReference type="Proteomes" id="UP000053144"/>
    </source>
</evidence>
<evidence type="ECO:0000259" key="5">
    <source>
        <dbReference type="Pfam" id="PF01397"/>
    </source>
</evidence>
<name>A0A0L9TKK4_PHAAN</name>
<evidence type="ECO:0000256" key="3">
    <source>
        <dbReference type="ARBA" id="ARBA00022842"/>
    </source>
</evidence>
<dbReference type="FunFam" id="1.50.10.130:FF:000002">
    <property type="entry name" value="Ent-copalyl diphosphate synthase, chloroplastic"/>
    <property type="match status" value="1"/>
</dbReference>
<dbReference type="InterPro" id="IPR036965">
    <property type="entry name" value="Terpene_synth_N_sf"/>
</dbReference>
<feature type="domain" description="Terpene synthase metal-binding" evidence="6">
    <location>
        <begin position="442"/>
        <end position="677"/>
    </location>
</feature>
<keyword evidence="2" id="KW-0479">Metal-binding</keyword>
<dbReference type="Gene3D" id="1.50.10.130">
    <property type="entry name" value="Terpene synthase, N-terminal domain"/>
    <property type="match status" value="1"/>
</dbReference>
<sequence length="1003" mass="114850">MESSSSCSLVEKIKVKIFSSNVDPYTYICPSAYDTAWLAMIPDSHNPSKPMFKNCLQWLINNQNEQGFWGDCDASAKPSLETLPATLASMVALKKWNTGTLLRQRGLSFIEANTEKLLKDIENRCPCWFIIVFPAMVRLSECAGIEIVFPDTVTETMSSIFLHQQKLLDKEELVGKHGFSPLLSYLEALPPWYKVSEEDICGNLSGDGSLFQSPSATAKAFMATGNIDSLSYLESLIQRCPNGVPQTYPMDEDLIKLCMINQLQRLGLAEHFDKEIEENLAKIYRKYVDQESWVKPTNMTEAQLHKDSLAFHLLRMHGYNVSPSLSFGWFLDDEEIRATIQKEQEHMSTTILSMYRASNLIFCGENEVEDFKSFTRDLLNKCLLTKNGEPNTILSPLQQMVRHELNTHWLGQTDHLKHRMWIENYDTDLLWKGKTSHVRWVKDYGVTKMGFGREKTTYCYYSIAAATTHPNHSYVRTLVAKSAILITIADDFFDKEGSLRDLKHFTNAIIRWDSKGLNGHGKVIFNALDNLVSETATKYLEQGGIHDIKSGLQDLWCETFLSWLEEAKWNKKGQPPTIHDYLKNGMLSIAIHTMILPASCFLNPTFADQNLRPPQYQTITKLLMFICRMLNDMQSYKRETEEGKWNFLQLSLMMNPNLKMEDSIVEGREIIDEMTKEFLQRVLVDGESNLPKPCKLLHLTCLKVFHMWDSKGLNGHGKVIFNALDNLVSETATKYLEQGGIHDIKSGLQDLWCETFLSWLEEAKWNKKGQPPTIHDYLKNGMLSIAIHTMILPASCFLNPTFADQNLRPPQYQTITKLLMFICRMLNDMQSYKRETEEGKWNFLQLSLMMNPNLKMEDSIVEGREIIDEMTKEFLQRVLVDGESNLPKPCKLLHLTCLKVFHMFYNSSNAFDSDTQLLEDISNAFYLPLRRNTKPSNIDLSRRYSVPKMKGSTLQKLRFGGSFKLINACTSFGLHQAISLPALRNGYGIIALNPKPLIPCQFI</sequence>
<dbReference type="Gramene" id="KOM31085">
    <property type="protein sequence ID" value="KOM31085"/>
    <property type="gene ID" value="LR48_Vigan01g064000"/>
</dbReference>
<dbReference type="Gene3D" id="1.10.600.10">
    <property type="entry name" value="Farnesyl Diphosphate Synthase"/>
    <property type="match status" value="2"/>
</dbReference>
<dbReference type="PANTHER" id="PTHR31739">
    <property type="entry name" value="ENT-COPALYL DIPHOSPHATE SYNTHASE, CHLOROPLASTIC"/>
    <property type="match status" value="1"/>
</dbReference>
<dbReference type="FunFam" id="1.10.600.10:FF:000036">
    <property type="entry name" value="cis-abienol synthase, chloroplastic"/>
    <property type="match status" value="1"/>
</dbReference>
<dbReference type="Pfam" id="PF03936">
    <property type="entry name" value="Terpene_synth_C"/>
    <property type="match status" value="2"/>
</dbReference>
<dbReference type="PANTHER" id="PTHR31739:SF25">
    <property type="entry name" value="(E,E)-GERANYLLINALOOL SYNTHASE"/>
    <property type="match status" value="1"/>
</dbReference>
<dbReference type="Proteomes" id="UP000053144">
    <property type="component" value="Chromosome 1"/>
</dbReference>
<comment type="cofactor">
    <cofactor evidence="1">
        <name>Mg(2+)</name>
        <dbReference type="ChEBI" id="CHEBI:18420"/>
    </cofactor>
</comment>
<accession>A0A0L9TKK4</accession>
<feature type="domain" description="Terpene synthase metal-binding" evidence="6">
    <location>
        <begin position="705"/>
        <end position="873"/>
    </location>
</feature>
<dbReference type="Gene3D" id="1.50.10.160">
    <property type="match status" value="1"/>
</dbReference>
<dbReference type="GO" id="GO:0010333">
    <property type="term" value="F:terpene synthase activity"/>
    <property type="evidence" value="ECO:0007669"/>
    <property type="project" value="InterPro"/>
</dbReference>
<dbReference type="GO" id="GO:0016102">
    <property type="term" value="P:diterpenoid biosynthetic process"/>
    <property type="evidence" value="ECO:0007669"/>
    <property type="project" value="TreeGrafter"/>
</dbReference>
<dbReference type="SUPFAM" id="SSF48239">
    <property type="entry name" value="Terpenoid cyclases/Protein prenyltransferases"/>
    <property type="match status" value="2"/>
</dbReference>
<dbReference type="InterPro" id="IPR005630">
    <property type="entry name" value="Terpene_synthase_metal-bd"/>
</dbReference>
<reference evidence="8" key="1">
    <citation type="journal article" date="2015" name="Proc. Natl. Acad. Sci. U.S.A.">
        <title>Genome sequencing of adzuki bean (Vigna angularis) provides insight into high starch and low fat accumulation and domestication.</title>
        <authorList>
            <person name="Yang K."/>
            <person name="Tian Z."/>
            <person name="Chen C."/>
            <person name="Luo L."/>
            <person name="Zhao B."/>
            <person name="Wang Z."/>
            <person name="Yu L."/>
            <person name="Li Y."/>
            <person name="Sun Y."/>
            <person name="Li W."/>
            <person name="Chen Y."/>
            <person name="Li Y."/>
            <person name="Zhang Y."/>
            <person name="Ai D."/>
            <person name="Zhao J."/>
            <person name="Shang C."/>
            <person name="Ma Y."/>
            <person name="Wu B."/>
            <person name="Wang M."/>
            <person name="Gao L."/>
            <person name="Sun D."/>
            <person name="Zhang P."/>
            <person name="Guo F."/>
            <person name="Wang W."/>
            <person name="Li Y."/>
            <person name="Wang J."/>
            <person name="Varshney R.K."/>
            <person name="Wang J."/>
            <person name="Ling H.Q."/>
            <person name="Wan P."/>
        </authorList>
    </citation>
    <scope>NUCLEOTIDE SEQUENCE</scope>
    <source>
        <strain evidence="8">cv. Jingnong 6</strain>
    </source>
</reference>
<dbReference type="STRING" id="3914.A0A0L9TKK4"/>
<keyword evidence="4" id="KW-0456">Lyase</keyword>
<evidence type="ECO:0000256" key="2">
    <source>
        <dbReference type="ARBA" id="ARBA00022723"/>
    </source>
</evidence>
<organism evidence="7 8">
    <name type="scientific">Phaseolus angularis</name>
    <name type="common">Azuki bean</name>
    <name type="synonym">Vigna angularis</name>
    <dbReference type="NCBI Taxonomy" id="3914"/>
    <lineage>
        <taxon>Eukaryota</taxon>
        <taxon>Viridiplantae</taxon>
        <taxon>Streptophyta</taxon>
        <taxon>Embryophyta</taxon>
        <taxon>Tracheophyta</taxon>
        <taxon>Spermatophyta</taxon>
        <taxon>Magnoliopsida</taxon>
        <taxon>eudicotyledons</taxon>
        <taxon>Gunneridae</taxon>
        <taxon>Pentapetalae</taxon>
        <taxon>rosids</taxon>
        <taxon>fabids</taxon>
        <taxon>Fabales</taxon>
        <taxon>Fabaceae</taxon>
        <taxon>Papilionoideae</taxon>
        <taxon>50 kb inversion clade</taxon>
        <taxon>NPAAA clade</taxon>
        <taxon>indigoferoid/millettioid clade</taxon>
        <taxon>Phaseoleae</taxon>
        <taxon>Vigna</taxon>
    </lineage>
</organism>
<evidence type="ECO:0000256" key="1">
    <source>
        <dbReference type="ARBA" id="ARBA00001946"/>
    </source>
</evidence>
<dbReference type="AlphaFoldDB" id="A0A0L9TKK4"/>
<dbReference type="OMA" id="WNIGSLH"/>
<dbReference type="InterPro" id="IPR001906">
    <property type="entry name" value="Terpene_synth_N"/>
</dbReference>